<dbReference type="InterPro" id="IPR050252">
    <property type="entry name" value="Beta/Gamma-Crystallin"/>
</dbReference>
<dbReference type="GO" id="GO:0005212">
    <property type="term" value="F:structural constituent of eye lens"/>
    <property type="evidence" value="ECO:0007669"/>
    <property type="project" value="TreeGrafter"/>
</dbReference>
<dbReference type="PROSITE" id="PS50915">
    <property type="entry name" value="CRYSTALLIN_BETA_GAMMA"/>
    <property type="match status" value="3"/>
</dbReference>
<dbReference type="SMART" id="SM00247">
    <property type="entry name" value="XTALbg"/>
    <property type="match status" value="5"/>
</dbReference>
<proteinExistence type="inferred from homology"/>
<feature type="domain" description="Beta/gamma crystallin 'Greek key'" evidence="3">
    <location>
        <begin position="44"/>
        <end position="78"/>
    </location>
</feature>
<evidence type="ECO:0000256" key="1">
    <source>
        <dbReference type="ARBA" id="ARBA00009646"/>
    </source>
</evidence>
<feature type="domain" description="Beta/gamma crystallin 'Greek key'" evidence="3">
    <location>
        <begin position="484"/>
        <end position="533"/>
    </location>
</feature>
<dbReference type="PANTHER" id="PTHR11818:SF42">
    <property type="entry name" value="VOLTAGE-GATED HYDROGEN CHANNEL 1"/>
    <property type="match status" value="1"/>
</dbReference>
<dbReference type="AlphaFoldDB" id="A0A6J8CT35"/>
<dbReference type="PANTHER" id="PTHR11818">
    <property type="entry name" value="BETA/GAMMA CRYSTALLIN"/>
    <property type="match status" value="1"/>
</dbReference>
<gene>
    <name evidence="4" type="ORF">MCOR_33968</name>
</gene>
<sequence>MEPKITIFEKPKYEGQFKELLEGYEKLVDVGFPNGASSVKVESGVWILYENVDYKGDLRVVIDGDEIECSVSSLKPLENAQVDSSVHPKCTIYQHHFSGRSSTHTENAPNLRNMNNEASSIRVQSGAWIAYRDGNYGGKQTLFLRGYHKHDTFAKWYPGYGKFPNDKFSSLKALPIKIKIKKQPKISLYKDPNHTDTLTTFTTASDNLEKSVLVESGVWILYDHVNYEGDINVVMEGDKLTDFKYSSIKPLKYDFTEDPKCTIFKHDLDVGEDHTLTEEVQNLGKKHMTDVSSIRVHNGAWVSYEGVDFKGKQTLFLRGDHEASTFQQKNPGYGNFTNDKFVSLKAVQIKPKLPMITLYDQPDFMGVSETYTKKQEDLKVASSVIVESGVWVLEPTEKFPGDICVMMEGDRINFVQYNKNEKFHDFKSSNFSIKPLEYDFTEEPKCTIYEHHFVGKSLDLKANTPDLRHKNMNDIVSSIIVHSGAWVGYEHVDYAGKQTLFLRGEHRHSDFEIMSPGYGKFENDKFSSLRALQTKPSFPVKVDFKFDLEKTTRNETTISSDSGREDEYKFCWEERAMVSKELTYKTSVPVVVSNSTLKLSAESYYNIGKSDRKKSKKISADLFGKSSNTKSEIEVPFEAKFHQGLNTTWTEKGTFKSTQFYKI</sequence>
<reference evidence="4 5" key="1">
    <citation type="submission" date="2020-06" db="EMBL/GenBank/DDBJ databases">
        <authorList>
            <person name="Li R."/>
            <person name="Bekaert M."/>
        </authorList>
    </citation>
    <scope>NUCLEOTIDE SEQUENCE [LARGE SCALE GENOMIC DNA]</scope>
    <source>
        <strain evidence="5">wild</strain>
    </source>
</reference>
<evidence type="ECO:0000313" key="5">
    <source>
        <dbReference type="Proteomes" id="UP000507470"/>
    </source>
</evidence>
<dbReference type="InterPro" id="IPR011024">
    <property type="entry name" value="G_crystallin-like"/>
</dbReference>
<organism evidence="4 5">
    <name type="scientific">Mytilus coruscus</name>
    <name type="common">Sea mussel</name>
    <dbReference type="NCBI Taxonomy" id="42192"/>
    <lineage>
        <taxon>Eukaryota</taxon>
        <taxon>Metazoa</taxon>
        <taxon>Spiralia</taxon>
        <taxon>Lophotrochozoa</taxon>
        <taxon>Mollusca</taxon>
        <taxon>Bivalvia</taxon>
        <taxon>Autobranchia</taxon>
        <taxon>Pteriomorphia</taxon>
        <taxon>Mytilida</taxon>
        <taxon>Mytiloidea</taxon>
        <taxon>Mytilidae</taxon>
        <taxon>Mytilinae</taxon>
        <taxon>Mytilus</taxon>
    </lineage>
</organism>
<dbReference type="Pfam" id="PF00030">
    <property type="entry name" value="Crystall"/>
    <property type="match status" value="4"/>
</dbReference>
<evidence type="ECO:0000313" key="4">
    <source>
        <dbReference type="EMBL" id="CAC5399728.1"/>
    </source>
</evidence>
<dbReference type="GO" id="GO:0007601">
    <property type="term" value="P:visual perception"/>
    <property type="evidence" value="ECO:0007669"/>
    <property type="project" value="TreeGrafter"/>
</dbReference>
<dbReference type="InterPro" id="IPR001064">
    <property type="entry name" value="Beta/gamma_crystallin"/>
</dbReference>
<name>A0A6J8CT35_MYTCO</name>
<keyword evidence="2" id="KW-0677">Repeat</keyword>
<dbReference type="SUPFAM" id="SSF49695">
    <property type="entry name" value="gamma-Crystallin-like"/>
    <property type="match status" value="4"/>
</dbReference>
<dbReference type="OrthoDB" id="6110989at2759"/>
<protein>
    <recommendedName>
        <fullName evidence="3">Beta/gamma crystallin 'Greek key' domain-containing protein</fullName>
    </recommendedName>
</protein>
<dbReference type="EMBL" id="CACVKT020006065">
    <property type="protein sequence ID" value="CAC5399728.1"/>
    <property type="molecule type" value="Genomic_DNA"/>
</dbReference>
<dbReference type="Proteomes" id="UP000507470">
    <property type="component" value="Unassembled WGS sequence"/>
</dbReference>
<accession>A0A6J8CT35</accession>
<evidence type="ECO:0000256" key="2">
    <source>
        <dbReference type="ARBA" id="ARBA00022737"/>
    </source>
</evidence>
<keyword evidence="5" id="KW-1185">Reference proteome</keyword>
<feature type="domain" description="Beta/gamma crystallin 'Greek key'" evidence="3">
    <location>
        <begin position="3"/>
        <end position="43"/>
    </location>
</feature>
<dbReference type="Gene3D" id="2.60.20.10">
    <property type="entry name" value="Crystallins"/>
    <property type="match status" value="6"/>
</dbReference>
<comment type="similarity">
    <text evidence="1">Belongs to the beta/gamma-crystallin family.</text>
</comment>
<evidence type="ECO:0000259" key="3">
    <source>
        <dbReference type="PROSITE" id="PS50915"/>
    </source>
</evidence>